<dbReference type="AlphaFoldDB" id="A0AAD7NXQ2"/>
<feature type="coiled-coil region" evidence="1">
    <location>
        <begin position="50"/>
        <end position="84"/>
    </location>
</feature>
<evidence type="ECO:0000313" key="4">
    <source>
        <dbReference type="Proteomes" id="UP001215280"/>
    </source>
</evidence>
<name>A0AAD7NXQ2_9AGAR</name>
<dbReference type="SUPFAM" id="SSF52047">
    <property type="entry name" value="RNI-like"/>
    <property type="match status" value="1"/>
</dbReference>
<accession>A0AAD7NXQ2</accession>
<proteinExistence type="predicted"/>
<evidence type="ECO:0000259" key="2">
    <source>
        <dbReference type="Pfam" id="PF12937"/>
    </source>
</evidence>
<dbReference type="Gene3D" id="3.80.10.10">
    <property type="entry name" value="Ribonuclease Inhibitor"/>
    <property type="match status" value="1"/>
</dbReference>
<dbReference type="InterPro" id="IPR032675">
    <property type="entry name" value="LRR_dom_sf"/>
</dbReference>
<protein>
    <recommendedName>
        <fullName evidence="2">F-box domain-containing protein</fullName>
    </recommendedName>
</protein>
<gene>
    <name evidence="3" type="ORF">DFH07DRAFT_794726</name>
</gene>
<dbReference type="Pfam" id="PF12937">
    <property type="entry name" value="F-box-like"/>
    <property type="match status" value="1"/>
</dbReference>
<reference evidence="3" key="1">
    <citation type="submission" date="2023-03" db="EMBL/GenBank/DDBJ databases">
        <title>Massive genome expansion in bonnet fungi (Mycena s.s.) driven by repeated elements and novel gene families across ecological guilds.</title>
        <authorList>
            <consortium name="Lawrence Berkeley National Laboratory"/>
            <person name="Harder C.B."/>
            <person name="Miyauchi S."/>
            <person name="Viragh M."/>
            <person name="Kuo A."/>
            <person name="Thoen E."/>
            <person name="Andreopoulos B."/>
            <person name="Lu D."/>
            <person name="Skrede I."/>
            <person name="Drula E."/>
            <person name="Henrissat B."/>
            <person name="Morin E."/>
            <person name="Kohler A."/>
            <person name="Barry K."/>
            <person name="LaButti K."/>
            <person name="Morin E."/>
            <person name="Salamov A."/>
            <person name="Lipzen A."/>
            <person name="Mereny Z."/>
            <person name="Hegedus B."/>
            <person name="Baldrian P."/>
            <person name="Stursova M."/>
            <person name="Weitz H."/>
            <person name="Taylor A."/>
            <person name="Grigoriev I.V."/>
            <person name="Nagy L.G."/>
            <person name="Martin F."/>
            <person name="Kauserud H."/>
        </authorList>
    </citation>
    <scope>NUCLEOTIDE SEQUENCE</scope>
    <source>
        <strain evidence="3">CBHHK188m</strain>
    </source>
</reference>
<dbReference type="Gene3D" id="1.20.1280.50">
    <property type="match status" value="1"/>
</dbReference>
<comment type="caution">
    <text evidence="3">The sequence shown here is derived from an EMBL/GenBank/DDBJ whole genome shotgun (WGS) entry which is preliminary data.</text>
</comment>
<dbReference type="Proteomes" id="UP001215280">
    <property type="component" value="Unassembled WGS sequence"/>
</dbReference>
<keyword evidence="1" id="KW-0175">Coiled coil</keyword>
<dbReference type="EMBL" id="JARJLG010000007">
    <property type="protein sequence ID" value="KAJ7779336.1"/>
    <property type="molecule type" value="Genomic_DNA"/>
</dbReference>
<organism evidence="3 4">
    <name type="scientific">Mycena maculata</name>
    <dbReference type="NCBI Taxonomy" id="230809"/>
    <lineage>
        <taxon>Eukaryota</taxon>
        <taxon>Fungi</taxon>
        <taxon>Dikarya</taxon>
        <taxon>Basidiomycota</taxon>
        <taxon>Agaricomycotina</taxon>
        <taxon>Agaricomycetes</taxon>
        <taxon>Agaricomycetidae</taxon>
        <taxon>Agaricales</taxon>
        <taxon>Marasmiineae</taxon>
        <taxon>Mycenaceae</taxon>
        <taxon>Mycena</taxon>
    </lineage>
</organism>
<keyword evidence="4" id="KW-1185">Reference proteome</keyword>
<feature type="domain" description="F-box" evidence="2">
    <location>
        <begin position="96"/>
        <end position="162"/>
    </location>
</feature>
<evidence type="ECO:0000256" key="1">
    <source>
        <dbReference type="SAM" id="Coils"/>
    </source>
</evidence>
<sequence length="549" mass="61301">MAIHCATCGAPTSAGASLTSFHPQPAQTTLISDMLRSHCSLAPERLPSLLSSLSEELARYDVEIQGLHDRLNEFTANRAAVQRQYDACHGLLAPVRRLPSEILGEIFALTAEGDSVMGQDVVDPEELMDRLAQRPLLNVSQVCARWHTIVMETPSFWTNIHFDGGVCGTPSLAKRAMRFLEAGLGRGGNLPLTVVIINDGQLRFHRPALELLVQHSERWKAAVFFCSSTDLEYFSGLRGRLPRLETLKLDTLGTISEPPSIFAVAPRLRELFVARDLVPHCVEQLHVLGCKELASDDIAGAVAAMSRLSQGSTFQLQFYLDDWTESRSHNVRLAIPPTSSDVSHLSIEVDGEFYRRHCQQALEGILVNLTLPHLQQLEFHSDEYPRFPLVWPHGHFHSLSLRSSFPAHLNSLSLSDVHITESQLLECLAALPALQRLEISDHVRVRGRGINLVLITDTLLRALVWTPTHEPPALSPRLNTFRIRSRFQFDAEMYLEFVLSRIEPGRTATSPFMAAIVPHPEDARPFHPGVRARLRELQVRKDVIIAFSG</sequence>
<evidence type="ECO:0000313" key="3">
    <source>
        <dbReference type="EMBL" id="KAJ7779336.1"/>
    </source>
</evidence>
<dbReference type="InterPro" id="IPR001810">
    <property type="entry name" value="F-box_dom"/>
</dbReference>